<dbReference type="Proteomes" id="UP000593836">
    <property type="component" value="Chromosome"/>
</dbReference>
<dbReference type="Pfam" id="PF20250">
    <property type="entry name" value="FapA_N"/>
    <property type="match status" value="1"/>
</dbReference>
<keyword evidence="1" id="KW-0175">Coiled coil</keyword>
<feature type="domain" description="Flagellar Assembly Protein A N-terminal region" evidence="2">
    <location>
        <begin position="125"/>
        <end position="305"/>
    </location>
</feature>
<dbReference type="InterPro" id="IPR046866">
    <property type="entry name" value="FapA_N"/>
</dbReference>
<evidence type="ECO:0000259" key="2">
    <source>
        <dbReference type="Pfam" id="PF20250"/>
    </source>
</evidence>
<dbReference type="RefSeq" id="WP_194365551.1">
    <property type="nucleotide sequence ID" value="NZ_CP054493.1"/>
</dbReference>
<dbReference type="AlphaFoldDB" id="A0A7S7LYD1"/>
<reference evidence="3 4" key="1">
    <citation type="submission" date="2020-05" db="EMBL/GenBank/DDBJ databases">
        <title>Sulfurimonas marisnigri, sp. nov., and Sulfurimonas baltica, sp. nov., manganese oxide reducing chemolithoautotrophs of the class Epsilonproteobacteria isolated from the pelagic redoxclines of the Black and Baltic Seas and emended description of the genus Sulfurimonas.</title>
        <authorList>
            <person name="Henkel J.V."/>
            <person name="Laudan C."/>
            <person name="Werner J."/>
            <person name="Neu T."/>
            <person name="Plewe S."/>
            <person name="Sproer C."/>
            <person name="Bunk B."/>
            <person name="Schulz-Vogt H.N."/>
        </authorList>
    </citation>
    <scope>NUCLEOTIDE SEQUENCE [LARGE SCALE GENOMIC DNA]</scope>
    <source>
        <strain evidence="3 4">SoZ1</strain>
    </source>
</reference>
<gene>
    <name evidence="3" type="ORF">HUE87_07330</name>
</gene>
<dbReference type="KEGG" id="smas:HUE87_07330"/>
<dbReference type="EMBL" id="CP054493">
    <property type="protein sequence ID" value="QOY53716.1"/>
    <property type="molecule type" value="Genomic_DNA"/>
</dbReference>
<evidence type="ECO:0000313" key="3">
    <source>
        <dbReference type="EMBL" id="QOY53716.1"/>
    </source>
</evidence>
<evidence type="ECO:0000313" key="4">
    <source>
        <dbReference type="Proteomes" id="UP000593836"/>
    </source>
</evidence>
<name>A0A7S7LYD1_9BACT</name>
<feature type="coiled-coil region" evidence="1">
    <location>
        <begin position="482"/>
        <end position="509"/>
    </location>
</feature>
<accession>A0A7S7LYD1</accession>
<proteinExistence type="predicted"/>
<keyword evidence="4" id="KW-1185">Reference proteome</keyword>
<sequence length="638" mass="72110">MGLFGSSKEESTISKKIRPTVIRTENVAKELVELATKNNINTSSLDFTILEVQTYKRTCKAEQAKEEVEWEEIYKDEIYKLDDVTSILNPEFQIKQVYEIEIFSKDSDNDMFRDFHAAVGANATKCKVFLSIKEGSKVNSSPEFEEDFLNYINKSKVRAGILINIFDEMLDEVVSKISALAKVDESLNYEKNENILISEAYEPMQTIDDDLILHFEHKKEAGENDRVDHSSRGFIKSVLKDDILIEYIKAKKGKAGRNCRGEFMEPREPEITQEPTFTVDETIKMVDKPDNIQYIAKENGYISLDGTVYTIKSEMDVESIDFKTTGSITSGLDSDVTLSVKENDAQKDAIGNGMSVEVSEIDINGNVGPNAKVHARRATVQGQTHGSSEIRADDLTINVHKGLAIGDKIKITRLEHGTAIGKEIEVEQAMGGDIRAKDIKIGLCTSHVEATASRLIEISKLQGSENIFTIDPLLQKEKRSGLNENQVEISELQISIRDITKEVDKYKKLIKDNTVAYNDVKKKLIHYKKNGIKMPAAFINKYKQFQKMQEHLESIKEEKNVKDSKLSLLSTQTATFQDNILDARIINRDRWVGHNELVFKLVDPPIELRFNPLEGSDSEVFALVENSDGQYEIRAIIE</sequence>
<organism evidence="3 4">
    <name type="scientific">Candidatus Sulfurimonas marisnigri</name>
    <dbReference type="NCBI Taxonomy" id="2740405"/>
    <lineage>
        <taxon>Bacteria</taxon>
        <taxon>Pseudomonadati</taxon>
        <taxon>Campylobacterota</taxon>
        <taxon>Epsilonproteobacteria</taxon>
        <taxon>Campylobacterales</taxon>
        <taxon>Sulfurimonadaceae</taxon>
        <taxon>Sulfurimonas</taxon>
    </lineage>
</organism>
<evidence type="ECO:0000256" key="1">
    <source>
        <dbReference type="SAM" id="Coils"/>
    </source>
</evidence>
<protein>
    <submittedName>
        <fullName evidence="3">DUF342 domain-containing protein</fullName>
    </submittedName>
</protein>